<feature type="transmembrane region" description="Helical" evidence="11">
    <location>
        <begin position="470"/>
        <end position="492"/>
    </location>
</feature>
<dbReference type="SUPFAM" id="SSF53448">
    <property type="entry name" value="Nucleotide-diphospho-sugar transferases"/>
    <property type="match status" value="1"/>
</dbReference>
<dbReference type="InterPro" id="IPR054295">
    <property type="entry name" value="CHS4-like_dom"/>
</dbReference>
<feature type="compositionally biased region" description="Low complexity" evidence="10">
    <location>
        <begin position="1566"/>
        <end position="1585"/>
    </location>
</feature>
<feature type="compositionally biased region" description="Low complexity" evidence="10">
    <location>
        <begin position="1775"/>
        <end position="1789"/>
    </location>
</feature>
<evidence type="ECO:0000313" key="14">
    <source>
        <dbReference type="Proteomes" id="UP001527925"/>
    </source>
</evidence>
<evidence type="ECO:0000256" key="4">
    <source>
        <dbReference type="ARBA" id="ARBA00022676"/>
    </source>
</evidence>
<feature type="region of interest" description="Disordered" evidence="10">
    <location>
        <begin position="1"/>
        <end position="183"/>
    </location>
</feature>
<evidence type="ECO:0000256" key="11">
    <source>
        <dbReference type="SAM" id="Phobius"/>
    </source>
</evidence>
<evidence type="ECO:0000259" key="12">
    <source>
        <dbReference type="Pfam" id="PF22997"/>
    </source>
</evidence>
<dbReference type="GO" id="GO:0004386">
    <property type="term" value="F:helicase activity"/>
    <property type="evidence" value="ECO:0007669"/>
    <property type="project" value="UniProtKB-KW"/>
</dbReference>
<dbReference type="InterPro" id="IPR029044">
    <property type="entry name" value="Nucleotide-diphossugar_trans"/>
</dbReference>
<name>A0ABR4MXX9_9FUNG</name>
<dbReference type="GO" id="GO:0050501">
    <property type="term" value="F:hyaluronan synthase activity"/>
    <property type="evidence" value="ECO:0007669"/>
    <property type="project" value="UniProtKB-EC"/>
</dbReference>
<keyword evidence="9" id="KW-0325">Glycoprotein</keyword>
<evidence type="ECO:0000256" key="2">
    <source>
        <dbReference type="ARBA" id="ARBA00012543"/>
    </source>
</evidence>
<evidence type="ECO:0000256" key="10">
    <source>
        <dbReference type="SAM" id="MobiDB-lite"/>
    </source>
</evidence>
<keyword evidence="5 13" id="KW-0808">Transferase</keyword>
<keyword evidence="13" id="KW-0067">ATP-binding</keyword>
<dbReference type="EC" id="2.4.1.16" evidence="2"/>
<keyword evidence="13" id="KW-0378">Hydrolase</keyword>
<keyword evidence="8 11" id="KW-0472">Membrane</keyword>
<feature type="region of interest" description="Disordered" evidence="10">
    <location>
        <begin position="1099"/>
        <end position="1202"/>
    </location>
</feature>
<dbReference type="CDD" id="cd04190">
    <property type="entry name" value="Chitin_synth_C"/>
    <property type="match status" value="1"/>
</dbReference>
<keyword evidence="6 11" id="KW-0812">Transmembrane</keyword>
<comment type="caution">
    <text evidence="13">The sequence shown here is derived from an EMBL/GenBank/DDBJ whole genome shotgun (WGS) entry which is preliminary data.</text>
</comment>
<feature type="compositionally biased region" description="Polar residues" evidence="10">
    <location>
        <begin position="1673"/>
        <end position="1692"/>
    </location>
</feature>
<dbReference type="Pfam" id="PF03142">
    <property type="entry name" value="Chitin_synth_2"/>
    <property type="match status" value="1"/>
</dbReference>
<feature type="region of interest" description="Disordered" evidence="10">
    <location>
        <begin position="1336"/>
        <end position="1366"/>
    </location>
</feature>
<evidence type="ECO:0000256" key="5">
    <source>
        <dbReference type="ARBA" id="ARBA00022679"/>
    </source>
</evidence>
<evidence type="ECO:0000313" key="13">
    <source>
        <dbReference type="EMBL" id="KAL2912148.1"/>
    </source>
</evidence>
<feature type="compositionally biased region" description="Basic and acidic residues" evidence="10">
    <location>
        <begin position="1756"/>
        <end position="1767"/>
    </location>
</feature>
<dbReference type="Pfam" id="PF22997">
    <property type="entry name" value="CHS4"/>
    <property type="match status" value="1"/>
</dbReference>
<feature type="region of interest" description="Disordered" evidence="10">
    <location>
        <begin position="1601"/>
        <end position="1625"/>
    </location>
</feature>
<feature type="compositionally biased region" description="Basic and acidic residues" evidence="10">
    <location>
        <begin position="1179"/>
        <end position="1188"/>
    </location>
</feature>
<dbReference type="Proteomes" id="UP001527925">
    <property type="component" value="Unassembled WGS sequence"/>
</dbReference>
<feature type="transmembrane region" description="Helical" evidence="11">
    <location>
        <begin position="223"/>
        <end position="243"/>
    </location>
</feature>
<evidence type="ECO:0000256" key="3">
    <source>
        <dbReference type="ARBA" id="ARBA00022475"/>
    </source>
</evidence>
<keyword evidence="13" id="KW-0547">Nucleotide-binding</keyword>
<feature type="transmembrane region" description="Helical" evidence="11">
    <location>
        <begin position="970"/>
        <end position="991"/>
    </location>
</feature>
<reference evidence="13 14" key="1">
    <citation type="submission" date="2023-09" db="EMBL/GenBank/DDBJ databases">
        <title>Pangenome analysis of Batrachochytrium dendrobatidis and related Chytrids.</title>
        <authorList>
            <person name="Yacoub M.N."/>
            <person name="Stajich J.E."/>
            <person name="James T.Y."/>
        </authorList>
    </citation>
    <scope>NUCLEOTIDE SEQUENCE [LARGE SCALE GENOMIC DNA]</scope>
    <source>
        <strain evidence="13 14">JEL0888</strain>
    </source>
</reference>
<proteinExistence type="predicted"/>
<feature type="domain" description="Chitin synthase 4-like" evidence="12">
    <location>
        <begin position="369"/>
        <end position="452"/>
    </location>
</feature>
<feature type="compositionally biased region" description="Polar residues" evidence="10">
    <location>
        <begin position="1336"/>
        <end position="1351"/>
    </location>
</feature>
<sequence>MTYETRSVPLGDADGQSSNALFLMRPGSRPSTSGRPQDVSPLNVVRVDGGAADIESHGTGFPRGGGGGFQRGLPAARRRSLARPERTTTPRRPLMRNINDEPPPARAGSPLAHGGGPSGPADGSAGNPLTAALSPGHGGDSHADADAIQETHDQLPHGQQPPPHQQPSDERGPSHRVTHAPDSSGVGWWTWTSQKATWCCFPFILDAFRIHGPVAQQAWREKVTLCMIIAVIMTFVGFFTLGLKPVLCPDSDLNISNWALNQTDHISLGSHYDQVVVQGTLFSYKDMAAMLKTRGINLTLDFNGRDLSRLFVSDPDPCARFAVGSAEVSTTQCTVPNPYPGSPALAPAGNTCPTTAWLRDVTPAGRLFLDWNEVSTNTQGANTLVVFNNIVFNLTDVLAGTETPQLSRTQFVNITLQVLNAARGTDATLVLSRSYETMALMQCLRQRYTVGVVGAQSVGCGAYSVIMNTALSVILGVIIIRFVMALLFHWVVSPKLTSSVSRLSRTDVGYLRPPAGGDKVFTTRASTDPSAPSFGSMYARNAGQPDDPYTILLVTCYSEGEAGIRSTLDSLAATDYPDDRKLLFVIADGLIKGGGEAKTTPEYLVDMIQHDESLGMPAPMSYLAIAHGEKQHNMAQVYAGYYVYRQIAVPIILVVKCGTPEQRATDTKKAGNRGKRDSQLILMNFLSRVTFNDRMTPLDYDLFVKIRHLTGVTADQFELLLMVDADTFVARDSLRYMVQAMKNDERVMGLCGETRIANKKESWVTMIQVYEYFTSHNLGKAFESLFGGVTCLPGCFCMYRIKATKGKSKVPLLVSPAIVEEYSENVVDTLHKKNLLLLGEDRFLSTLMLRNFPKRRMVFVPQALCHTTVPATFKVLLSQRRRWINSTIHNLLELVLLPELCGIFCLSMQFVIVLELIGTVALPAAVSFMYYLIFEAMFTGHPQSQPLILLAVSLGLPGALIMITTHKLVYVGWMFVYLVGLPVWNFILPLYSFWHFDDFSWGETRKVEGEVKQESHGGRQGAYEIGAVKLKKWADWEYERRCEMQIEMQQQQLSLRRLQDGGEPSSVYVSAIAESARARSTVPPEIAAEVSGYSPFLSMPRSKPSLRSGPTARPAGLYERGLPPLPPSLQRMPQPIPKAQMPATRALSPPMPLATGVQRSLFPAHDPGSSSRGGDPAEGEAHPERISEDTESDGVPANMDLSGITDELSDVCNINGSTVPSFRRSLSQAQQTLSSFEAQAPVAAFAAPTQAPMAMQPTMRPSQVVPFPPPLPLNPWDGSGLIVTSAGMPMIPTSRPTITTLTGSDGATSQVASSHLTGFTSDAFGSLSAVTGVTGSSLPSAVSQSVGSESMSRIRGPRPMPQSMEHSASMMAAATSPSQPVDQARSGSTLLARIQAGLMQQLPRPITTPTPATLATAPIATPRQVLMPIETPTPRQVQVDPNTGLSNLSFATTSELSRIEPDDNELSVDHSLTIDQSVTMDSILEELHGTIASTAHSFGRALGFGLGGASAGSASGLGAAGISSIAAHASDRSMPSVTSSISGVGHTSSASACKQPTGPPDVVTTSSMGGPDSGSSSGSIVVESAAGSACGGRHDSLTSMALPRLFGPRPPSWGQPAAQATDSQRSEICRSPLDFDDSLEKSLEVASVHQGTSLDDTSFMSATGTADTSSDSIAYTSMFSPPSRRSSTRANTGAITAVEAKKRDDSSLSRAGAGQRMFSSLFRRNASSTSVGGSGALGSRMGQVLWDVSWTAASPDAERAVTEDRRASAPPGNDSLASAASSTSSTNALRGPRPMPF</sequence>
<feature type="region of interest" description="Disordered" evidence="10">
    <location>
        <begin position="1755"/>
        <end position="1797"/>
    </location>
</feature>
<feature type="transmembrane region" description="Helical" evidence="11">
    <location>
        <begin position="916"/>
        <end position="934"/>
    </location>
</feature>
<dbReference type="PANTHER" id="PTHR22914:SF16">
    <property type="entry name" value="CHITIN SYNTHASE 3"/>
    <property type="match status" value="1"/>
</dbReference>
<feature type="compositionally biased region" description="Polar residues" evidence="10">
    <location>
        <begin position="1534"/>
        <end position="1554"/>
    </location>
</feature>
<keyword evidence="14" id="KW-1185">Reference proteome</keyword>
<dbReference type="InterPro" id="IPR004835">
    <property type="entry name" value="Chitin_synth"/>
</dbReference>
<keyword evidence="3" id="KW-1003">Cell membrane</keyword>
<feature type="region of interest" description="Disordered" evidence="10">
    <location>
        <begin position="1672"/>
        <end position="1692"/>
    </location>
</feature>
<keyword evidence="7 11" id="KW-1133">Transmembrane helix</keyword>
<evidence type="ECO:0000256" key="1">
    <source>
        <dbReference type="ARBA" id="ARBA00004651"/>
    </source>
</evidence>
<keyword evidence="4 13" id="KW-0328">Glycosyltransferase</keyword>
<evidence type="ECO:0000256" key="9">
    <source>
        <dbReference type="ARBA" id="ARBA00023180"/>
    </source>
</evidence>
<feature type="transmembrane region" description="Helical" evidence="11">
    <location>
        <begin position="946"/>
        <end position="964"/>
    </location>
</feature>
<evidence type="ECO:0000256" key="7">
    <source>
        <dbReference type="ARBA" id="ARBA00022989"/>
    </source>
</evidence>
<accession>A0ABR4MXX9</accession>
<feature type="region of interest" description="Disordered" evidence="10">
    <location>
        <begin position="1534"/>
        <end position="1585"/>
    </location>
</feature>
<feature type="compositionally biased region" description="Gly residues" evidence="10">
    <location>
        <begin position="61"/>
        <end position="70"/>
    </location>
</feature>
<organism evidence="13 14">
    <name type="scientific">Polyrhizophydium stewartii</name>
    <dbReference type="NCBI Taxonomy" id="2732419"/>
    <lineage>
        <taxon>Eukaryota</taxon>
        <taxon>Fungi</taxon>
        <taxon>Fungi incertae sedis</taxon>
        <taxon>Chytridiomycota</taxon>
        <taxon>Chytridiomycota incertae sedis</taxon>
        <taxon>Chytridiomycetes</taxon>
        <taxon>Rhizophydiales</taxon>
        <taxon>Rhizophydiales incertae sedis</taxon>
        <taxon>Polyrhizophydium</taxon>
    </lineage>
</organism>
<feature type="compositionally biased region" description="Basic and acidic residues" evidence="10">
    <location>
        <begin position="139"/>
        <end position="155"/>
    </location>
</feature>
<dbReference type="EMBL" id="JADGIZ020000075">
    <property type="protein sequence ID" value="KAL2912148.1"/>
    <property type="molecule type" value="Genomic_DNA"/>
</dbReference>
<comment type="subcellular location">
    <subcellularLocation>
        <location evidence="1">Cell membrane</location>
        <topology evidence="1">Multi-pass membrane protein</topology>
    </subcellularLocation>
</comment>
<evidence type="ECO:0000256" key="8">
    <source>
        <dbReference type="ARBA" id="ARBA00023136"/>
    </source>
</evidence>
<protein>
    <recommendedName>
        <fullName evidence="2">chitin synthase</fullName>
        <ecNumber evidence="2">2.4.1.16</ecNumber>
    </recommendedName>
</protein>
<keyword evidence="13" id="KW-0347">Helicase</keyword>
<gene>
    <name evidence="13" type="primary">HAS1_1</name>
    <name evidence="13" type="ORF">HK105_208349</name>
</gene>
<dbReference type="PANTHER" id="PTHR22914">
    <property type="entry name" value="CHITIN SYNTHASE"/>
    <property type="match status" value="1"/>
</dbReference>
<evidence type="ECO:0000256" key="6">
    <source>
        <dbReference type="ARBA" id="ARBA00022692"/>
    </source>
</evidence>